<reference evidence="1 2" key="1">
    <citation type="submission" date="2014-11" db="EMBL/GenBank/DDBJ databases">
        <title>Genetic blueprint of the zoonotic pathogen Toxocara canis.</title>
        <authorList>
            <person name="Zhu X.-Q."/>
            <person name="Korhonen P.K."/>
            <person name="Cai H."/>
            <person name="Young N.D."/>
            <person name="Nejsum P."/>
            <person name="von Samson-Himmelstjerna G."/>
            <person name="Boag P.R."/>
            <person name="Tan P."/>
            <person name="Li Q."/>
            <person name="Min J."/>
            <person name="Yang Y."/>
            <person name="Wang X."/>
            <person name="Fang X."/>
            <person name="Hall R.S."/>
            <person name="Hofmann A."/>
            <person name="Sternberg P.W."/>
            <person name="Jex A.R."/>
            <person name="Gasser R.B."/>
        </authorList>
    </citation>
    <scope>NUCLEOTIDE SEQUENCE [LARGE SCALE GENOMIC DNA]</scope>
    <source>
        <strain evidence="1">PN_DK_2014</strain>
    </source>
</reference>
<dbReference type="AlphaFoldDB" id="A0A0B2VIU8"/>
<dbReference type="OrthoDB" id="5872779at2759"/>
<organism evidence="1 2">
    <name type="scientific">Toxocara canis</name>
    <name type="common">Canine roundworm</name>
    <dbReference type="NCBI Taxonomy" id="6265"/>
    <lineage>
        <taxon>Eukaryota</taxon>
        <taxon>Metazoa</taxon>
        <taxon>Ecdysozoa</taxon>
        <taxon>Nematoda</taxon>
        <taxon>Chromadorea</taxon>
        <taxon>Rhabditida</taxon>
        <taxon>Spirurina</taxon>
        <taxon>Ascaridomorpha</taxon>
        <taxon>Ascaridoidea</taxon>
        <taxon>Toxocaridae</taxon>
        <taxon>Toxocara</taxon>
    </lineage>
</organism>
<dbReference type="STRING" id="6265.A0A0B2VIU8"/>
<evidence type="ECO:0008006" key="3">
    <source>
        <dbReference type="Google" id="ProtNLM"/>
    </source>
</evidence>
<dbReference type="InterPro" id="IPR012337">
    <property type="entry name" value="RNaseH-like_sf"/>
</dbReference>
<name>A0A0B2VIU8_TOXCA</name>
<dbReference type="SUPFAM" id="SSF53098">
    <property type="entry name" value="Ribonuclease H-like"/>
    <property type="match status" value="1"/>
</dbReference>
<evidence type="ECO:0000313" key="1">
    <source>
        <dbReference type="EMBL" id="KHN81289.1"/>
    </source>
</evidence>
<keyword evidence="2" id="KW-1185">Reference proteome</keyword>
<sequence>YKALKQIFLEASMNPREWLSNDEEVNRRFEDGDRAEGGLSKILGIGWNVHSDSLELKLKDCTRTNAEVVTKRKVLNQLASNYDPLGILSPTLLQGKLFFQRLWKEGWGWDEILDEDVAEEWRCLTEEWARHAVVTVPRLIYAHEADPLIMHVFTDASKRAYATCAYINSQLIYAKARLNPSKEISIPRMELMAVVIGTRVIKFIESQLHRSVARKILWCDAKCVLTWLTSRKALPVFVANRIKEIREAVGVEFRYVKTEENPADIATKGAAPEVLENYQLWWKGPEWLTEPPEKWP</sequence>
<protein>
    <recommendedName>
        <fullName evidence="3">RT_RNaseH_2 domain-containing protein</fullName>
    </recommendedName>
</protein>
<dbReference type="OMA" id="ASETEYG"/>
<gene>
    <name evidence="1" type="ORF">Tcan_01261</name>
</gene>
<dbReference type="InterPro" id="IPR008042">
    <property type="entry name" value="Retrotrans_Pao"/>
</dbReference>
<accession>A0A0B2VIU8</accession>
<proteinExistence type="predicted"/>
<dbReference type="Proteomes" id="UP000031036">
    <property type="component" value="Unassembled WGS sequence"/>
</dbReference>
<feature type="non-terminal residue" evidence="1">
    <location>
        <position position="296"/>
    </location>
</feature>
<dbReference type="EMBL" id="JPKZ01001545">
    <property type="protein sequence ID" value="KHN81289.1"/>
    <property type="molecule type" value="Genomic_DNA"/>
</dbReference>
<dbReference type="PANTHER" id="PTHR47331">
    <property type="entry name" value="PHD-TYPE DOMAIN-CONTAINING PROTEIN"/>
    <property type="match status" value="1"/>
</dbReference>
<feature type="non-terminal residue" evidence="1">
    <location>
        <position position="1"/>
    </location>
</feature>
<dbReference type="Pfam" id="PF05380">
    <property type="entry name" value="Peptidase_A17"/>
    <property type="match status" value="1"/>
</dbReference>
<evidence type="ECO:0000313" key="2">
    <source>
        <dbReference type="Proteomes" id="UP000031036"/>
    </source>
</evidence>
<comment type="caution">
    <text evidence="1">The sequence shown here is derived from an EMBL/GenBank/DDBJ whole genome shotgun (WGS) entry which is preliminary data.</text>
</comment>